<organism evidence="2 3">
    <name type="scientific">Paracoccus liaowanqingii</name>
    <dbReference type="NCBI Taxonomy" id="2560053"/>
    <lineage>
        <taxon>Bacteria</taxon>
        <taxon>Pseudomonadati</taxon>
        <taxon>Pseudomonadota</taxon>
        <taxon>Alphaproteobacteria</taxon>
        <taxon>Rhodobacterales</taxon>
        <taxon>Paracoccaceae</taxon>
        <taxon>Paracoccus</taxon>
    </lineage>
</organism>
<dbReference type="EMBL" id="SRPG01000689">
    <property type="protein sequence ID" value="TGN31827.1"/>
    <property type="molecule type" value="Genomic_DNA"/>
</dbReference>
<dbReference type="AlphaFoldDB" id="A0A4Z1CCY7"/>
<feature type="non-terminal residue" evidence="2">
    <location>
        <position position="78"/>
    </location>
</feature>
<evidence type="ECO:0000256" key="1">
    <source>
        <dbReference type="SAM" id="MobiDB-lite"/>
    </source>
</evidence>
<name>A0A4Z1CCY7_9RHOB</name>
<keyword evidence="3" id="KW-1185">Reference proteome</keyword>
<proteinExistence type="predicted"/>
<protein>
    <submittedName>
        <fullName evidence="2">Uncharacterized protein</fullName>
    </submittedName>
</protein>
<sequence>MVSASDGHAKTRQRRDLRTAQAGNAPMTEAERAAVFQLADARPMRKPTSVAAPTQRAAQDMVARPRPAARASIAADVV</sequence>
<feature type="region of interest" description="Disordered" evidence="1">
    <location>
        <begin position="1"/>
        <end position="78"/>
    </location>
</feature>
<evidence type="ECO:0000313" key="2">
    <source>
        <dbReference type="EMBL" id="TGN31827.1"/>
    </source>
</evidence>
<gene>
    <name evidence="2" type="ORF">E4L95_23755</name>
</gene>
<reference evidence="2 3" key="1">
    <citation type="submission" date="2019-03" db="EMBL/GenBank/DDBJ databases">
        <authorList>
            <person name="Li J."/>
        </authorList>
    </citation>
    <scope>NUCLEOTIDE SEQUENCE [LARGE SCALE GENOMIC DNA]</scope>
    <source>
        <strain evidence="2 3">3058</strain>
    </source>
</reference>
<accession>A0A4Z1CCY7</accession>
<feature type="compositionally biased region" description="Low complexity" evidence="1">
    <location>
        <begin position="64"/>
        <end position="78"/>
    </location>
</feature>
<evidence type="ECO:0000313" key="3">
    <source>
        <dbReference type="Proteomes" id="UP000297972"/>
    </source>
</evidence>
<dbReference type="OrthoDB" id="7870459at2"/>
<dbReference type="Proteomes" id="UP000297972">
    <property type="component" value="Unassembled WGS sequence"/>
</dbReference>
<comment type="caution">
    <text evidence="2">The sequence shown here is derived from an EMBL/GenBank/DDBJ whole genome shotgun (WGS) entry which is preliminary data.</text>
</comment>